<evidence type="ECO:0000313" key="2">
    <source>
        <dbReference type="EMBL" id="CCH47285.1"/>
    </source>
</evidence>
<reference evidence="2 3" key="1">
    <citation type="journal article" date="2013" name="PLoS ONE">
        <title>The first genomic and proteomic characterization of a deep-sea sulfate reducer: insights into the piezophilic lifestyle of Desulfovibrio piezophilus.</title>
        <authorList>
            <person name="Pradel N."/>
            <person name="Ji B."/>
            <person name="Gimenez G."/>
            <person name="Talla E."/>
            <person name="Lenoble P."/>
            <person name="Garel M."/>
            <person name="Tamburini C."/>
            <person name="Fourquet P."/>
            <person name="Lebrun R."/>
            <person name="Bertin P."/>
            <person name="Denis Y."/>
            <person name="Pophillat M."/>
            <person name="Barbe V."/>
            <person name="Ollivier B."/>
            <person name="Dolla A."/>
        </authorList>
    </citation>
    <scope>NUCLEOTIDE SEQUENCE [LARGE SCALE GENOMIC DNA]</scope>
    <source>
        <strain evidence="3">DSM 10523 / SB164P1</strain>
    </source>
</reference>
<protein>
    <submittedName>
        <fullName evidence="2">Uncharacterized protein</fullName>
    </submittedName>
</protein>
<dbReference type="KEGG" id="dpi:BN4_10045"/>
<evidence type="ECO:0000313" key="3">
    <source>
        <dbReference type="Proteomes" id="UP000011724"/>
    </source>
</evidence>
<dbReference type="STRING" id="1322246.BN4_10045"/>
<proteinExistence type="predicted"/>
<dbReference type="BioCyc" id="DPIE1322246:BN4_RS00270-MONOMER"/>
<dbReference type="AlphaFoldDB" id="M1WL57"/>
<gene>
    <name evidence="2" type="ordered locus">BN4_10045</name>
</gene>
<dbReference type="HOGENOM" id="CLU_154431_0_0_7"/>
<evidence type="ECO:0000256" key="1">
    <source>
        <dbReference type="SAM" id="MobiDB-lite"/>
    </source>
</evidence>
<accession>M1WL57</accession>
<name>M1WL57_PSEP2</name>
<reference evidence="3" key="2">
    <citation type="journal article" date="2013" name="Stand. Genomic Sci.">
        <title>Complete genome sequence of Desulfocapsa sulfexigens, a marine deltaproteobacterium specialized in disproportionating inorganic sulfur compounds.</title>
        <authorList>
            <person name="Finster K.W."/>
            <person name="Kjeldsen K.U."/>
            <person name="Kube M."/>
            <person name="Reinhardt R."/>
            <person name="Mussmann M."/>
            <person name="Amann R."/>
            <person name="Schreiber L."/>
        </authorList>
    </citation>
    <scope>NUCLEOTIDE SEQUENCE [LARGE SCALE GENOMIC DNA]</scope>
    <source>
        <strain evidence="3">DSM 10523 / SB164P1</strain>
    </source>
</reference>
<feature type="region of interest" description="Disordered" evidence="1">
    <location>
        <begin position="1"/>
        <end position="22"/>
    </location>
</feature>
<dbReference type="EMBL" id="FO203427">
    <property type="protein sequence ID" value="CCH47285.1"/>
    <property type="molecule type" value="Genomic_DNA"/>
</dbReference>
<organism evidence="2 3">
    <name type="scientific">Pseudodesulfovibrio piezophilus (strain DSM 21447 / JCM 15486 / C1TLV30)</name>
    <name type="common">Desulfovibrio piezophilus</name>
    <dbReference type="NCBI Taxonomy" id="1322246"/>
    <lineage>
        <taxon>Bacteria</taxon>
        <taxon>Pseudomonadati</taxon>
        <taxon>Thermodesulfobacteriota</taxon>
        <taxon>Desulfovibrionia</taxon>
        <taxon>Desulfovibrionales</taxon>
        <taxon>Desulfovibrionaceae</taxon>
    </lineage>
</organism>
<sequence length="137" mass="15717">MEESHQTDSRRHSHGKEVDMATRRQMIDEALSLGRQELGFLSRGDVFKAEKLSKDRERILDEAMAGLDKESQTMIADRLVELKSLLDEITDAGYRLRSSLKRDLSNMKQQNRRIAGYSFGSGNMPRLARERFVSKKG</sequence>
<dbReference type="Proteomes" id="UP000011724">
    <property type="component" value="Chromosome"/>
</dbReference>
<dbReference type="PATRIC" id="fig|879567.3.peg.50"/>
<keyword evidence="3" id="KW-1185">Reference proteome</keyword>